<proteinExistence type="predicted"/>
<evidence type="ECO:0000313" key="2">
    <source>
        <dbReference type="Proteomes" id="UP000226431"/>
    </source>
</evidence>
<keyword evidence="2" id="KW-1185">Reference proteome</keyword>
<name>A0A2C5Z6R4_9HYPO</name>
<dbReference type="AlphaFoldDB" id="A0A2C5Z6R4"/>
<dbReference type="EMBL" id="NJES01000214">
    <property type="protein sequence ID" value="PHH75480.1"/>
    <property type="molecule type" value="Genomic_DNA"/>
</dbReference>
<dbReference type="Proteomes" id="UP000226431">
    <property type="component" value="Unassembled WGS sequence"/>
</dbReference>
<gene>
    <name evidence="1" type="ORF">CDD80_2350</name>
</gene>
<evidence type="ECO:0000313" key="1">
    <source>
        <dbReference type="EMBL" id="PHH75480.1"/>
    </source>
</evidence>
<organism evidence="1 2">
    <name type="scientific">Ophiocordyceps camponoti-rufipedis</name>
    <dbReference type="NCBI Taxonomy" id="2004952"/>
    <lineage>
        <taxon>Eukaryota</taxon>
        <taxon>Fungi</taxon>
        <taxon>Dikarya</taxon>
        <taxon>Ascomycota</taxon>
        <taxon>Pezizomycotina</taxon>
        <taxon>Sordariomycetes</taxon>
        <taxon>Hypocreomycetidae</taxon>
        <taxon>Hypocreales</taxon>
        <taxon>Ophiocordycipitaceae</taxon>
        <taxon>Ophiocordyceps</taxon>
    </lineage>
</organism>
<reference evidence="1 2" key="1">
    <citation type="submission" date="2017-06" db="EMBL/GenBank/DDBJ databases">
        <title>Ant-infecting Ophiocordyceps genomes reveal a high diversity of potential behavioral manipulation genes and a possible major role for enterotoxins.</title>
        <authorList>
            <person name="De Bekker C."/>
            <person name="Evans H.C."/>
            <person name="Brachmann A."/>
            <person name="Hughes D.P."/>
        </authorList>
    </citation>
    <scope>NUCLEOTIDE SEQUENCE [LARGE SCALE GENOMIC DNA]</scope>
    <source>
        <strain evidence="1 2">Map16</strain>
    </source>
</reference>
<accession>A0A2C5Z6R4</accession>
<comment type="caution">
    <text evidence="1">The sequence shown here is derived from an EMBL/GenBank/DDBJ whole genome shotgun (WGS) entry which is preliminary data.</text>
</comment>
<sequence>MGVLIHHNYYNIIKKLQSAARIDWESPPSSANGKLLDKTSNPNITVYIERHTEQSYLNTGSEKAIFTLTKTTTVLKGYQRGLLHHGFIVVSKENRQDKPQRPEAVAWTNVSCTLSNGAVYNWVDKTWTGAWNRRAAHDSNQPSAAEVHKAGAQWEPGEDHVFGVEPPRGGGCAVSVPQSWYGGRRS</sequence>
<dbReference type="OrthoDB" id="550577at2759"/>
<protein>
    <submittedName>
        <fullName evidence="1">Uncharacterized protein</fullName>
    </submittedName>
</protein>
<dbReference type="STRING" id="2004952.A0A2C5Z6R4"/>